<dbReference type="Gene3D" id="2.40.30.30">
    <property type="entry name" value="Riboflavin kinase-like"/>
    <property type="match status" value="1"/>
</dbReference>
<keyword evidence="4" id="KW-0288">FMN</keyword>
<keyword evidence="6" id="KW-0547">Nucleotide-binding</keyword>
<evidence type="ECO:0000256" key="4">
    <source>
        <dbReference type="ARBA" id="ARBA00022643"/>
    </source>
</evidence>
<keyword evidence="12" id="KW-1185">Reference proteome</keyword>
<keyword evidence="3" id="KW-0285">Flavoprotein</keyword>
<evidence type="ECO:0000313" key="11">
    <source>
        <dbReference type="EMBL" id="KAK1748511.1"/>
    </source>
</evidence>
<dbReference type="GO" id="GO:0008531">
    <property type="term" value="F:riboflavin kinase activity"/>
    <property type="evidence" value="ECO:0007669"/>
    <property type="project" value="UniProtKB-EC"/>
</dbReference>
<dbReference type="AlphaFoldDB" id="A0AAD9DHZ9"/>
<keyword evidence="11" id="KW-0418">Kinase</keyword>
<dbReference type="Proteomes" id="UP001224775">
    <property type="component" value="Unassembled WGS sequence"/>
</dbReference>
<dbReference type="GO" id="GO:0005524">
    <property type="term" value="F:ATP binding"/>
    <property type="evidence" value="ECO:0007669"/>
    <property type="project" value="UniProtKB-KW"/>
</dbReference>
<keyword evidence="9" id="KW-1133">Transmembrane helix</keyword>
<evidence type="ECO:0000256" key="7">
    <source>
        <dbReference type="ARBA" id="ARBA00022840"/>
    </source>
</evidence>
<evidence type="ECO:0000256" key="1">
    <source>
        <dbReference type="ARBA" id="ARBA00005201"/>
    </source>
</evidence>
<dbReference type="Pfam" id="PF01687">
    <property type="entry name" value="Flavokinase"/>
    <property type="match status" value="1"/>
</dbReference>
<keyword evidence="9" id="KW-0472">Membrane</keyword>
<dbReference type="PANTHER" id="PTHR22749:SF6">
    <property type="entry name" value="RIBOFLAVIN KINASE"/>
    <property type="match status" value="1"/>
</dbReference>
<name>A0AAD9DHZ9_9STRA</name>
<accession>A0AAD9DHZ9</accession>
<comment type="pathway">
    <text evidence="1">Cofactor biosynthesis; FMN biosynthesis; FMN from riboflavin (ATP route): step 1/1.</text>
</comment>
<evidence type="ECO:0000256" key="6">
    <source>
        <dbReference type="ARBA" id="ARBA00022741"/>
    </source>
</evidence>
<dbReference type="EMBL" id="JATAAI010000001">
    <property type="protein sequence ID" value="KAK1748511.1"/>
    <property type="molecule type" value="Genomic_DNA"/>
</dbReference>
<keyword evidence="5 11" id="KW-0808">Transferase</keyword>
<feature type="compositionally biased region" description="Acidic residues" evidence="8">
    <location>
        <begin position="116"/>
        <end position="131"/>
    </location>
</feature>
<dbReference type="EC" id="2.7.1.26" evidence="2"/>
<evidence type="ECO:0000256" key="3">
    <source>
        <dbReference type="ARBA" id="ARBA00022630"/>
    </source>
</evidence>
<evidence type="ECO:0000256" key="2">
    <source>
        <dbReference type="ARBA" id="ARBA00012105"/>
    </source>
</evidence>
<evidence type="ECO:0000256" key="9">
    <source>
        <dbReference type="SAM" id="Phobius"/>
    </source>
</evidence>
<feature type="domain" description="Riboflavin kinase" evidence="10">
    <location>
        <begin position="217"/>
        <end position="381"/>
    </location>
</feature>
<protein>
    <recommendedName>
        <fullName evidence="2">riboflavin kinase</fullName>
        <ecNumber evidence="2">2.7.1.26</ecNumber>
    </recommendedName>
</protein>
<dbReference type="GO" id="GO:0009231">
    <property type="term" value="P:riboflavin biosynthetic process"/>
    <property type="evidence" value="ECO:0007669"/>
    <property type="project" value="InterPro"/>
</dbReference>
<dbReference type="InterPro" id="IPR015865">
    <property type="entry name" value="Riboflavin_kinase_bac/euk"/>
</dbReference>
<comment type="caution">
    <text evidence="11">The sequence shown here is derived from an EMBL/GenBank/DDBJ whole genome shotgun (WGS) entry which is preliminary data.</text>
</comment>
<dbReference type="InterPro" id="IPR023465">
    <property type="entry name" value="Riboflavin_kinase_dom_sf"/>
</dbReference>
<dbReference type="SUPFAM" id="SSF82114">
    <property type="entry name" value="Riboflavin kinase-like"/>
    <property type="match status" value="2"/>
</dbReference>
<sequence>MYLLPQKLKHMVIFKSRAIIQSASAQSVAHLSTQRIRVILTNLNTMQLPPLLMLPALLLLCCCSSSLAFSILSRSATAVTFRRTNHYAINDSSDGESQQRGMEEAFASLDALSPSDWDDEENQNSNDEDYESELKSSRTDETGASDTGKSTREEVEHYLEMTTELDGTAVQDIEEDWEEEVEDIINDQIESGQDMDVEDKENSDVNEDLPWESINPILRLRGQVATGYGRGGKKLGVPTANLPASLFQSALEDVATGVYFGWSVIEGENEKQGRNGPIKAVVNVGYSPTFEGKENKEKIVEAHLITKSSPMAVIDEASISENVLDKGDESDIIDEIEDDFYGETMRLQLIGFLRPEQKFDSFPDLIAQIHRDIGTADLALKAMPFIFSKEDAFIQDDAEWIGSDGGDDVASWEFETW</sequence>
<organism evidence="11 12">
    <name type="scientific">Skeletonema marinoi</name>
    <dbReference type="NCBI Taxonomy" id="267567"/>
    <lineage>
        <taxon>Eukaryota</taxon>
        <taxon>Sar</taxon>
        <taxon>Stramenopiles</taxon>
        <taxon>Ochrophyta</taxon>
        <taxon>Bacillariophyta</taxon>
        <taxon>Coscinodiscophyceae</taxon>
        <taxon>Thalassiosirophycidae</taxon>
        <taxon>Thalassiosirales</taxon>
        <taxon>Skeletonemataceae</taxon>
        <taxon>Skeletonema</taxon>
        <taxon>Skeletonema marinoi-dohrnii complex</taxon>
    </lineage>
</organism>
<feature type="compositionally biased region" description="Basic and acidic residues" evidence="8">
    <location>
        <begin position="132"/>
        <end position="141"/>
    </location>
</feature>
<dbReference type="SMART" id="SM00904">
    <property type="entry name" value="Flavokinase"/>
    <property type="match status" value="1"/>
</dbReference>
<evidence type="ECO:0000256" key="5">
    <source>
        <dbReference type="ARBA" id="ARBA00022679"/>
    </source>
</evidence>
<dbReference type="GO" id="GO:0009398">
    <property type="term" value="P:FMN biosynthetic process"/>
    <property type="evidence" value="ECO:0007669"/>
    <property type="project" value="TreeGrafter"/>
</dbReference>
<evidence type="ECO:0000313" key="12">
    <source>
        <dbReference type="Proteomes" id="UP001224775"/>
    </source>
</evidence>
<evidence type="ECO:0000256" key="8">
    <source>
        <dbReference type="SAM" id="MobiDB-lite"/>
    </source>
</evidence>
<keyword evidence="7" id="KW-0067">ATP-binding</keyword>
<evidence type="ECO:0000259" key="10">
    <source>
        <dbReference type="SMART" id="SM00904"/>
    </source>
</evidence>
<feature type="transmembrane region" description="Helical" evidence="9">
    <location>
        <begin position="52"/>
        <end position="73"/>
    </location>
</feature>
<dbReference type="PANTHER" id="PTHR22749">
    <property type="entry name" value="RIBOFLAVIN KINASE/FMN ADENYLYLTRANSFERASE"/>
    <property type="match status" value="1"/>
</dbReference>
<reference evidence="11" key="1">
    <citation type="submission" date="2023-06" db="EMBL/GenBank/DDBJ databases">
        <title>Survivors Of The Sea: Transcriptome response of Skeletonema marinoi to long-term dormancy.</title>
        <authorList>
            <person name="Pinder M.I.M."/>
            <person name="Kourtchenko O."/>
            <person name="Robertson E.K."/>
            <person name="Larsson T."/>
            <person name="Maumus F."/>
            <person name="Osuna-Cruz C.M."/>
            <person name="Vancaester E."/>
            <person name="Stenow R."/>
            <person name="Vandepoele K."/>
            <person name="Ploug H."/>
            <person name="Bruchert V."/>
            <person name="Godhe A."/>
            <person name="Topel M."/>
        </authorList>
    </citation>
    <scope>NUCLEOTIDE SEQUENCE</scope>
    <source>
        <strain evidence="11">R05AC</strain>
    </source>
</reference>
<feature type="region of interest" description="Disordered" evidence="8">
    <location>
        <begin position="113"/>
        <end position="152"/>
    </location>
</feature>
<proteinExistence type="predicted"/>
<gene>
    <name evidence="11" type="ORF">QTG54_000450</name>
</gene>
<dbReference type="InterPro" id="IPR023468">
    <property type="entry name" value="Riboflavin_kinase"/>
</dbReference>
<keyword evidence="9" id="KW-0812">Transmembrane</keyword>